<dbReference type="PROSITE" id="PS50188">
    <property type="entry name" value="B302_SPRY"/>
    <property type="match status" value="1"/>
</dbReference>
<dbReference type="Pfam" id="PF25600">
    <property type="entry name" value="TRIM_CC"/>
    <property type="match status" value="1"/>
</dbReference>
<dbReference type="PANTHER" id="PTHR25465">
    <property type="entry name" value="B-BOX DOMAIN CONTAINING"/>
    <property type="match status" value="1"/>
</dbReference>
<dbReference type="SUPFAM" id="SSF49899">
    <property type="entry name" value="Concanavalin A-like lectins/glucanases"/>
    <property type="match status" value="1"/>
</dbReference>
<dbReference type="Gene3D" id="2.60.120.920">
    <property type="match status" value="1"/>
</dbReference>
<dbReference type="GO" id="GO:0008270">
    <property type="term" value="F:zinc ion binding"/>
    <property type="evidence" value="ECO:0007669"/>
    <property type="project" value="UniProtKB-KW"/>
</dbReference>
<organism evidence="13 14">
    <name type="scientific">Leptobrachium leishanense</name>
    <name type="common">Leishan spiny toad</name>
    <dbReference type="NCBI Taxonomy" id="445787"/>
    <lineage>
        <taxon>Eukaryota</taxon>
        <taxon>Metazoa</taxon>
        <taxon>Chordata</taxon>
        <taxon>Craniata</taxon>
        <taxon>Vertebrata</taxon>
        <taxon>Euteleostomi</taxon>
        <taxon>Amphibia</taxon>
        <taxon>Batrachia</taxon>
        <taxon>Anura</taxon>
        <taxon>Pelobatoidea</taxon>
        <taxon>Megophryidae</taxon>
        <taxon>Leptobrachium</taxon>
    </lineage>
</organism>
<dbReference type="InterPro" id="IPR013320">
    <property type="entry name" value="ConA-like_dom_sf"/>
</dbReference>
<dbReference type="InterPro" id="IPR003649">
    <property type="entry name" value="Bbox_C"/>
</dbReference>
<dbReference type="PROSITE" id="PS00518">
    <property type="entry name" value="ZF_RING_1"/>
    <property type="match status" value="1"/>
</dbReference>
<dbReference type="Pfam" id="PF13445">
    <property type="entry name" value="zf-RING_UBOX"/>
    <property type="match status" value="1"/>
</dbReference>
<reference evidence="13" key="1">
    <citation type="submission" date="2025-08" db="UniProtKB">
        <authorList>
            <consortium name="Ensembl"/>
        </authorList>
    </citation>
    <scope>IDENTIFICATION</scope>
</reference>
<protein>
    <submittedName>
        <fullName evidence="13">Uncharacterized protein</fullName>
    </submittedName>
</protein>
<evidence type="ECO:0000256" key="3">
    <source>
        <dbReference type="ARBA" id="ARBA00022771"/>
    </source>
</evidence>
<dbReference type="SUPFAM" id="SSF57850">
    <property type="entry name" value="RING/U-box"/>
    <property type="match status" value="1"/>
</dbReference>
<dbReference type="InterPro" id="IPR013083">
    <property type="entry name" value="Znf_RING/FYVE/PHD"/>
</dbReference>
<dbReference type="InterPro" id="IPR051051">
    <property type="entry name" value="E3_ubiq-ligase_TRIM/RNF"/>
</dbReference>
<accession>A0A8C5QMH0</accession>
<dbReference type="Pfam" id="PF13765">
    <property type="entry name" value="PRY"/>
    <property type="match status" value="1"/>
</dbReference>
<evidence type="ECO:0000313" key="14">
    <source>
        <dbReference type="Proteomes" id="UP000694569"/>
    </source>
</evidence>
<dbReference type="CDD" id="cd12891">
    <property type="entry name" value="SPRY_PRY_C-I_2"/>
    <property type="match status" value="1"/>
</dbReference>
<evidence type="ECO:0000256" key="4">
    <source>
        <dbReference type="ARBA" id="ARBA00022786"/>
    </source>
</evidence>
<dbReference type="InterPro" id="IPR058030">
    <property type="entry name" value="TRIM8/14/16/25/29/45/65_CC"/>
</dbReference>
<dbReference type="GO" id="GO:0045087">
    <property type="term" value="P:innate immune response"/>
    <property type="evidence" value="ECO:0007669"/>
    <property type="project" value="UniProtKB-KW"/>
</dbReference>
<evidence type="ECO:0000256" key="1">
    <source>
        <dbReference type="ARBA" id="ARBA00022588"/>
    </source>
</evidence>
<dbReference type="PROSITE" id="PS50089">
    <property type="entry name" value="ZF_RING_2"/>
    <property type="match status" value="1"/>
</dbReference>
<keyword evidence="1" id="KW-0399">Innate immunity</keyword>
<proteinExistence type="predicted"/>
<dbReference type="PRINTS" id="PR01407">
    <property type="entry name" value="BUTYPHLNCDUF"/>
</dbReference>
<evidence type="ECO:0000256" key="7">
    <source>
        <dbReference type="ARBA" id="ARBA00023054"/>
    </source>
</evidence>
<evidence type="ECO:0000256" key="5">
    <source>
        <dbReference type="ARBA" id="ARBA00022833"/>
    </source>
</evidence>
<dbReference type="AlphaFoldDB" id="A0A8C5QMH0"/>
<dbReference type="InterPro" id="IPR027370">
    <property type="entry name" value="Znf-RING_euk"/>
</dbReference>
<dbReference type="PANTHER" id="PTHR25465:SF41">
    <property type="entry name" value="E3 UBIQUITIN-PROTEIN LIGASE RNF135"/>
    <property type="match status" value="1"/>
</dbReference>
<keyword evidence="4" id="KW-0833">Ubl conjugation pathway</keyword>
<dbReference type="InterPro" id="IPR043136">
    <property type="entry name" value="B30.2/SPRY_sf"/>
</dbReference>
<evidence type="ECO:0000259" key="10">
    <source>
        <dbReference type="PROSITE" id="PS50089"/>
    </source>
</evidence>
<evidence type="ECO:0000256" key="8">
    <source>
        <dbReference type="PROSITE-ProRule" id="PRU00024"/>
    </source>
</evidence>
<dbReference type="SUPFAM" id="SSF57845">
    <property type="entry name" value="B-box zinc-binding domain"/>
    <property type="match status" value="1"/>
</dbReference>
<evidence type="ECO:0000256" key="6">
    <source>
        <dbReference type="ARBA" id="ARBA00022859"/>
    </source>
</evidence>
<keyword evidence="3 8" id="KW-0863">Zinc-finger</keyword>
<dbReference type="SMART" id="SM00336">
    <property type="entry name" value="BBOX"/>
    <property type="match status" value="1"/>
</dbReference>
<dbReference type="Pfam" id="PF00622">
    <property type="entry name" value="SPRY"/>
    <property type="match status" value="1"/>
</dbReference>
<dbReference type="Gene3D" id="3.30.160.60">
    <property type="entry name" value="Classic Zinc Finger"/>
    <property type="match status" value="1"/>
</dbReference>
<dbReference type="InterPro" id="IPR001841">
    <property type="entry name" value="Znf_RING"/>
</dbReference>
<keyword evidence="5" id="KW-0862">Zinc</keyword>
<evidence type="ECO:0000313" key="13">
    <source>
        <dbReference type="Ensembl" id="ENSLLEP00000040406.1"/>
    </source>
</evidence>
<feature type="coiled-coil region" evidence="9">
    <location>
        <begin position="173"/>
        <end position="283"/>
    </location>
</feature>
<dbReference type="InterPro" id="IPR017907">
    <property type="entry name" value="Znf_RING_CS"/>
</dbReference>
<keyword evidence="2" id="KW-0479">Metal-binding</keyword>
<dbReference type="CDD" id="cd19769">
    <property type="entry name" value="Bbox2_TRIM16-like"/>
    <property type="match status" value="1"/>
</dbReference>
<feature type="domain" description="B box-type" evidence="11">
    <location>
        <begin position="135"/>
        <end position="176"/>
    </location>
</feature>
<keyword evidence="6" id="KW-0391">Immunity</keyword>
<keyword evidence="7 9" id="KW-0175">Coiled coil</keyword>
<dbReference type="InterPro" id="IPR000315">
    <property type="entry name" value="Znf_B-box"/>
</dbReference>
<dbReference type="SMART" id="SM00449">
    <property type="entry name" value="SPRY"/>
    <property type="match status" value="1"/>
</dbReference>
<dbReference type="Proteomes" id="UP000694569">
    <property type="component" value="Unplaced"/>
</dbReference>
<evidence type="ECO:0000256" key="9">
    <source>
        <dbReference type="SAM" id="Coils"/>
    </source>
</evidence>
<name>A0A8C5QMH0_9ANUR</name>
<evidence type="ECO:0000259" key="11">
    <source>
        <dbReference type="PROSITE" id="PS50119"/>
    </source>
</evidence>
<dbReference type="InterPro" id="IPR003879">
    <property type="entry name" value="Butyrophylin_SPRY"/>
</dbReference>
<feature type="domain" description="RING-type" evidence="10">
    <location>
        <begin position="12"/>
        <end position="55"/>
    </location>
</feature>
<evidence type="ECO:0000256" key="2">
    <source>
        <dbReference type="ARBA" id="ARBA00022723"/>
    </source>
</evidence>
<dbReference type="PROSITE" id="PS50119">
    <property type="entry name" value="ZF_BBOX"/>
    <property type="match status" value="1"/>
</dbReference>
<dbReference type="InterPro" id="IPR006574">
    <property type="entry name" value="PRY"/>
</dbReference>
<dbReference type="SMART" id="SM00502">
    <property type="entry name" value="BBC"/>
    <property type="match status" value="1"/>
</dbReference>
<dbReference type="SMART" id="SM00184">
    <property type="entry name" value="RING"/>
    <property type="match status" value="1"/>
</dbReference>
<evidence type="ECO:0000259" key="12">
    <source>
        <dbReference type="PROSITE" id="PS50188"/>
    </source>
</evidence>
<dbReference type="Gene3D" id="3.30.40.10">
    <property type="entry name" value="Zinc/RING finger domain, C3HC4 (zinc finger)"/>
    <property type="match status" value="1"/>
</dbReference>
<sequence>MASADLRDELTCSICLNIYTDPVTLPCGHSFCRTCIGDVLDTQEASGAYKCPECRAESQERPALVNARKLRNIAENIRSTHPEQEEAGIPCTYCIQSPVPAAKTCLHCEASLCENHLRVHSKSAEHVLTEPTTSLENRKCSVHKKVLEYYCCEDAACICVSCSLAGEHRGHQVETLNEASEKKKEKLRNILQKLTSQREEAEKRVQSLEELRRQVQGKAAGVTERVTALIRDIRKQLEALEKRVLSEISRQEEQVSLRVSDLIRQLEIKKEELSRKMGDIEELCDMTDPVTVLQGRESDRDDYCDTEEDTERRDIKVHDAGDLDVGLISVTLHSGLAGIVTGITRRRRVPEASDMLLDVNTASDMLLDVNTASDMLLDVNTASDMLLDVNTASDMLLDVNTASDMLLDVNTASNDVSVSEDLKTVSWSGINQRRPETPERFQDFQVLSSRSFSSGRHYWEVEVSESGRWGVGMTYPSIERRGGQSLIGFNNKSWGLLKLYNKYYMLHDSKSIQFPHSSSCHRFGIFLDYEAGRLSFYELCDPIRHLHTFTAAFTEPLHAVFRVCGDNSWVRI</sequence>
<dbReference type="InterPro" id="IPR001870">
    <property type="entry name" value="B30.2/SPRY"/>
</dbReference>
<reference evidence="13" key="2">
    <citation type="submission" date="2025-09" db="UniProtKB">
        <authorList>
            <consortium name="Ensembl"/>
        </authorList>
    </citation>
    <scope>IDENTIFICATION</scope>
</reference>
<dbReference type="Pfam" id="PF00643">
    <property type="entry name" value="zf-B_box"/>
    <property type="match status" value="1"/>
</dbReference>
<dbReference type="OrthoDB" id="6105938at2759"/>
<dbReference type="SMART" id="SM00589">
    <property type="entry name" value="PRY"/>
    <property type="match status" value="1"/>
</dbReference>
<dbReference type="GeneTree" id="ENSGT01030000234583"/>
<dbReference type="Ensembl" id="ENSLLET00000042049.1">
    <property type="protein sequence ID" value="ENSLLEP00000040406.1"/>
    <property type="gene ID" value="ENSLLEG00000025723.1"/>
</dbReference>
<feature type="domain" description="B30.2/SPRY" evidence="12">
    <location>
        <begin position="385"/>
        <end position="572"/>
    </location>
</feature>
<dbReference type="GO" id="GO:0005737">
    <property type="term" value="C:cytoplasm"/>
    <property type="evidence" value="ECO:0007669"/>
    <property type="project" value="UniProtKB-ARBA"/>
</dbReference>
<keyword evidence="14" id="KW-1185">Reference proteome</keyword>
<dbReference type="InterPro" id="IPR003877">
    <property type="entry name" value="SPRY_dom"/>
</dbReference>